<accession>A0ABW6A2S6</accession>
<evidence type="ECO:0000313" key="4">
    <source>
        <dbReference type="Proteomes" id="UP001597511"/>
    </source>
</evidence>
<reference evidence="4" key="1">
    <citation type="journal article" date="2019" name="Int. J. Syst. Evol. Microbiol.">
        <title>The Global Catalogue of Microorganisms (GCM) 10K type strain sequencing project: providing services to taxonomists for standard genome sequencing and annotation.</title>
        <authorList>
            <consortium name="The Broad Institute Genomics Platform"/>
            <consortium name="The Broad Institute Genome Sequencing Center for Infectious Disease"/>
            <person name="Wu L."/>
            <person name="Ma J."/>
        </authorList>
    </citation>
    <scope>NUCLEOTIDE SEQUENCE [LARGE SCALE GENOMIC DNA]</scope>
    <source>
        <strain evidence="4">KCTC 23299</strain>
    </source>
</reference>
<dbReference type="InterPro" id="IPR019949">
    <property type="entry name" value="CmoO-like"/>
</dbReference>
<keyword evidence="3" id="KW-0560">Oxidoreductase</keyword>
<name>A0ABW6A2S6_9BACT</name>
<dbReference type="PANTHER" id="PTHR30137">
    <property type="entry name" value="LUCIFERASE-LIKE MONOOXYGENASE"/>
    <property type="match status" value="1"/>
</dbReference>
<gene>
    <name evidence="3" type="ORF">ACFS6H_07980</name>
</gene>
<dbReference type="Pfam" id="PF00296">
    <property type="entry name" value="Bac_luciferase"/>
    <property type="match status" value="1"/>
</dbReference>
<dbReference type="Proteomes" id="UP001597511">
    <property type="component" value="Unassembled WGS sequence"/>
</dbReference>
<keyword evidence="4" id="KW-1185">Reference proteome</keyword>
<dbReference type="EC" id="1.-.-.-" evidence="3"/>
<dbReference type="NCBIfam" id="TIGR03558">
    <property type="entry name" value="oxido_grp_1"/>
    <property type="match status" value="1"/>
</dbReference>
<organism evidence="3 4">
    <name type="scientific">Terrimonas rubra</name>
    <dbReference type="NCBI Taxonomy" id="1035890"/>
    <lineage>
        <taxon>Bacteria</taxon>
        <taxon>Pseudomonadati</taxon>
        <taxon>Bacteroidota</taxon>
        <taxon>Chitinophagia</taxon>
        <taxon>Chitinophagales</taxon>
        <taxon>Chitinophagaceae</taxon>
        <taxon>Terrimonas</taxon>
    </lineage>
</organism>
<comment type="caution">
    <text evidence="3">The sequence shown here is derived from an EMBL/GenBank/DDBJ whole genome shotgun (WGS) entry which is preliminary data.</text>
</comment>
<protein>
    <submittedName>
        <fullName evidence="3">LLM class flavin-dependent oxidoreductase</fullName>
        <ecNumber evidence="3">1.-.-.-</ecNumber>
    </submittedName>
</protein>
<sequence length="341" mass="38247">MNIKLSVLDQTPIRKNETAADSLAESLELAALTDKLGYTRYWLSEHHNTLTLANAAPEILLARLGAVTQNIRLGSGGIMLPNHSSLKMAENFRLLEALYPNRIDMGIGRAPGTDRATAQLLNPSNTFNPQEYVQQLKELQAFFSNDPISENMFGKIRAIPNVETQPVMWALTSSGESAYIAAHFGMGLSYAQFINPIGGAQAIREYEARFMPSQQLAAPISNVGIFAFCSESEQKVQEAVALMQYRFLSFEKGEFDKFYSYNDIKDYEYTEGEKQRLLFHQNRFIAGTPQTIKPQLEQLARQMGTNEIVIATFADSREDRLTSYELLAKIFINPANPLNEL</sequence>
<dbReference type="Gene3D" id="3.20.20.30">
    <property type="entry name" value="Luciferase-like domain"/>
    <property type="match status" value="1"/>
</dbReference>
<evidence type="ECO:0000313" key="3">
    <source>
        <dbReference type="EMBL" id="MFD2919639.1"/>
    </source>
</evidence>
<dbReference type="PANTHER" id="PTHR30137:SF20">
    <property type="entry name" value="N-ACETYL-S-ALKYLCYSTEINE MONOOXYGENASE"/>
    <property type="match status" value="1"/>
</dbReference>
<comment type="similarity">
    <text evidence="1">To bacterial alkanal monooxygenase alpha and beta chains.</text>
</comment>
<dbReference type="RefSeq" id="WP_386097024.1">
    <property type="nucleotide sequence ID" value="NZ_JBHUOZ010000001.1"/>
</dbReference>
<proteinExistence type="predicted"/>
<evidence type="ECO:0000256" key="1">
    <source>
        <dbReference type="ARBA" id="ARBA00007789"/>
    </source>
</evidence>
<dbReference type="SUPFAM" id="SSF51679">
    <property type="entry name" value="Bacterial luciferase-like"/>
    <property type="match status" value="1"/>
</dbReference>
<dbReference type="InterPro" id="IPR050766">
    <property type="entry name" value="Bact_Lucif_Oxidored"/>
</dbReference>
<feature type="domain" description="Luciferase-like" evidence="2">
    <location>
        <begin position="7"/>
        <end position="304"/>
    </location>
</feature>
<dbReference type="GO" id="GO:0016491">
    <property type="term" value="F:oxidoreductase activity"/>
    <property type="evidence" value="ECO:0007669"/>
    <property type="project" value="UniProtKB-KW"/>
</dbReference>
<dbReference type="InterPro" id="IPR011251">
    <property type="entry name" value="Luciferase-like_dom"/>
</dbReference>
<dbReference type="InterPro" id="IPR036661">
    <property type="entry name" value="Luciferase-like_sf"/>
</dbReference>
<dbReference type="EMBL" id="JBHUOZ010000001">
    <property type="protein sequence ID" value="MFD2919639.1"/>
    <property type="molecule type" value="Genomic_DNA"/>
</dbReference>
<evidence type="ECO:0000259" key="2">
    <source>
        <dbReference type="Pfam" id="PF00296"/>
    </source>
</evidence>